<organism evidence="2 3">
    <name type="scientific">Tanacetum coccineum</name>
    <dbReference type="NCBI Taxonomy" id="301880"/>
    <lineage>
        <taxon>Eukaryota</taxon>
        <taxon>Viridiplantae</taxon>
        <taxon>Streptophyta</taxon>
        <taxon>Embryophyta</taxon>
        <taxon>Tracheophyta</taxon>
        <taxon>Spermatophyta</taxon>
        <taxon>Magnoliopsida</taxon>
        <taxon>eudicotyledons</taxon>
        <taxon>Gunneridae</taxon>
        <taxon>Pentapetalae</taxon>
        <taxon>asterids</taxon>
        <taxon>campanulids</taxon>
        <taxon>Asterales</taxon>
        <taxon>Asteraceae</taxon>
        <taxon>Asteroideae</taxon>
        <taxon>Anthemideae</taxon>
        <taxon>Anthemidinae</taxon>
        <taxon>Tanacetum</taxon>
    </lineage>
</organism>
<feature type="domain" description="Reverse transcriptase Ty1/copia-type" evidence="1">
    <location>
        <begin position="2"/>
        <end position="58"/>
    </location>
</feature>
<reference evidence="2" key="2">
    <citation type="submission" date="2022-01" db="EMBL/GenBank/DDBJ databases">
        <authorList>
            <person name="Yamashiro T."/>
            <person name="Shiraishi A."/>
            <person name="Satake H."/>
            <person name="Nakayama K."/>
        </authorList>
    </citation>
    <scope>NUCLEOTIDE SEQUENCE</scope>
</reference>
<evidence type="ECO:0000313" key="3">
    <source>
        <dbReference type="Proteomes" id="UP001151760"/>
    </source>
</evidence>
<gene>
    <name evidence="2" type="ORF">Tco_0750115</name>
</gene>
<sequence>MWELVDLPPGCKQLGYKWIFKKKMKADGTIDKYIAILVVKGYRQREGLDYFDTYSPVTLSRYTVNPSVTHWKAMTRVLHYLDTVAIMGCIMIDILLLSKDTKSSEQTVIAKSTMESEFIALDKCEEEAEWLRQFVEDIPRWPKPVTAISIHCDSQSAIGRAHSIMYNGKSRHIRRRHNSIRQLLSTGVISIDYVKSKDNIADPLTKGLSRELVSKSSKGMGLKPLKE</sequence>
<keyword evidence="3" id="KW-1185">Reference proteome</keyword>
<comment type="caution">
    <text evidence="2">The sequence shown here is derived from an EMBL/GenBank/DDBJ whole genome shotgun (WGS) entry which is preliminary data.</text>
</comment>
<dbReference type="PANTHER" id="PTHR11439:SF521">
    <property type="entry name" value="RNA-DIRECTED DNA POLYMERASE"/>
    <property type="match status" value="1"/>
</dbReference>
<dbReference type="Proteomes" id="UP001151760">
    <property type="component" value="Unassembled WGS sequence"/>
</dbReference>
<evidence type="ECO:0000313" key="2">
    <source>
        <dbReference type="EMBL" id="GJS83574.1"/>
    </source>
</evidence>
<proteinExistence type="predicted"/>
<dbReference type="CDD" id="cd09272">
    <property type="entry name" value="RNase_HI_RT_Ty1"/>
    <property type="match status" value="1"/>
</dbReference>
<evidence type="ECO:0000259" key="1">
    <source>
        <dbReference type="Pfam" id="PF07727"/>
    </source>
</evidence>
<protein>
    <submittedName>
        <fullName evidence="2">DNA polymerase zeta catalytic subunit-like protein</fullName>
    </submittedName>
</protein>
<dbReference type="EMBL" id="BQNB010010911">
    <property type="protein sequence ID" value="GJS83574.1"/>
    <property type="molecule type" value="Genomic_DNA"/>
</dbReference>
<dbReference type="Pfam" id="PF07727">
    <property type="entry name" value="RVT_2"/>
    <property type="match status" value="1"/>
</dbReference>
<dbReference type="InterPro" id="IPR013103">
    <property type="entry name" value="RVT_2"/>
</dbReference>
<dbReference type="PANTHER" id="PTHR11439">
    <property type="entry name" value="GAG-POL-RELATED RETROTRANSPOSON"/>
    <property type="match status" value="1"/>
</dbReference>
<accession>A0ABQ4Z0B4</accession>
<reference evidence="2" key="1">
    <citation type="journal article" date="2022" name="Int. J. Mol. Sci.">
        <title>Draft Genome of Tanacetum Coccineum: Genomic Comparison of Closely Related Tanacetum-Family Plants.</title>
        <authorList>
            <person name="Yamashiro T."/>
            <person name="Shiraishi A."/>
            <person name="Nakayama K."/>
            <person name="Satake H."/>
        </authorList>
    </citation>
    <scope>NUCLEOTIDE SEQUENCE</scope>
</reference>
<name>A0ABQ4Z0B4_9ASTR</name>